<name>A0A2G9UMS8_TELCI</name>
<evidence type="ECO:0000256" key="5">
    <source>
        <dbReference type="ARBA" id="ARBA00022692"/>
    </source>
</evidence>
<protein>
    <recommendedName>
        <fullName evidence="3 13">Galactosylgalactosylxylosylprotein 3-beta-glucuronosyltransferase</fullName>
        <ecNumber evidence="3 13">2.4.1.135</ecNumber>
    </recommendedName>
</protein>
<keyword evidence="13" id="KW-0333">Golgi apparatus</keyword>
<keyword evidence="8 13" id="KW-0472">Membrane</keyword>
<evidence type="ECO:0000256" key="3">
    <source>
        <dbReference type="ARBA" id="ARBA00012641"/>
    </source>
</evidence>
<feature type="binding site" evidence="11">
    <location>
        <position position="170"/>
    </location>
    <ligand>
        <name>Mn(2+)</name>
        <dbReference type="ChEBI" id="CHEBI:29035"/>
    </ligand>
</feature>
<dbReference type="PANTHER" id="PTHR10896:SF30">
    <property type="entry name" value="GALACTOSYLGALACTOSYLXYLOSYLPROTEIN 3-BETA-GLUCURONOSYLTRANSFERASE"/>
    <property type="match status" value="1"/>
</dbReference>
<dbReference type="UniPathway" id="UPA00378"/>
<feature type="transmembrane region" description="Helical" evidence="13">
    <location>
        <begin position="27"/>
        <end position="45"/>
    </location>
</feature>
<evidence type="ECO:0000256" key="10">
    <source>
        <dbReference type="ARBA" id="ARBA00047979"/>
    </source>
</evidence>
<comment type="similarity">
    <text evidence="2 13">Belongs to the glycosyltransferase 43 family.</text>
</comment>
<evidence type="ECO:0000256" key="7">
    <source>
        <dbReference type="ARBA" id="ARBA00022989"/>
    </source>
</evidence>
<keyword evidence="4 13" id="KW-0808">Transferase</keyword>
<feature type="site" description="Interaction with galactose moiety of substrate glycoprotein" evidence="12">
    <location>
        <position position="202"/>
    </location>
</feature>
<gene>
    <name evidence="15" type="ORF">TELCIR_07079</name>
</gene>
<evidence type="ECO:0000256" key="11">
    <source>
        <dbReference type="PIRSR" id="PIRSR605027-3"/>
    </source>
</evidence>
<keyword evidence="11 13" id="KW-0479">Metal-binding</keyword>
<dbReference type="OrthoDB" id="675023at2759"/>
<dbReference type="InterPro" id="IPR029044">
    <property type="entry name" value="Nucleotide-diphossugar_trans"/>
</dbReference>
<evidence type="ECO:0000256" key="9">
    <source>
        <dbReference type="ARBA" id="ARBA00023180"/>
    </source>
</evidence>
<dbReference type="GO" id="GO:0000139">
    <property type="term" value="C:Golgi membrane"/>
    <property type="evidence" value="ECO:0007669"/>
    <property type="project" value="UniProtKB-SubCell"/>
</dbReference>
<dbReference type="SUPFAM" id="SSF53448">
    <property type="entry name" value="Nucleotide-diphospho-sugar transferases"/>
    <property type="match status" value="1"/>
</dbReference>
<accession>A0A2G9UMS8</accession>
<dbReference type="EC" id="2.4.1.135" evidence="3 13"/>
<evidence type="ECO:0000256" key="14">
    <source>
        <dbReference type="SAM" id="MobiDB-lite"/>
    </source>
</evidence>
<evidence type="ECO:0000256" key="4">
    <source>
        <dbReference type="ARBA" id="ARBA00022679"/>
    </source>
</evidence>
<keyword evidence="7 13" id="KW-1133">Transmembrane helix</keyword>
<dbReference type="GO" id="GO:0046872">
    <property type="term" value="F:metal ion binding"/>
    <property type="evidence" value="ECO:0007669"/>
    <property type="project" value="UniProtKB-KW"/>
</dbReference>
<evidence type="ECO:0000256" key="8">
    <source>
        <dbReference type="ARBA" id="ARBA00023136"/>
    </source>
</evidence>
<proteinExistence type="inferred from homology"/>
<evidence type="ECO:0000313" key="15">
    <source>
        <dbReference type="EMBL" id="PIO71032.1"/>
    </source>
</evidence>
<keyword evidence="16" id="KW-1185">Reference proteome</keyword>
<sequence length="313" mass="35058">MSTADYGYVLHRYAAPSLAGIGRPRDGVIFGALLIVACCLIPYVFPRWLCHIEQKLRALTKFSEPLIIVITPTYKRPTRFADMTRLANTLHLIPHLHWIVIEDGNETVPYVGKILERSTLPFTYFAAKTPKDYPGRGWYQRSIALQHLRKHAIHLIENYISGVVYFADDDNAYDTRVFTHYIRNVKKLGMWAVGLAGGLPVEYPITANGTVTGFYAWRSTARKFPVDMAGFALNLDVVLRNQEVRPKPSVAAAKKGTSGHVTEKGGQVSTTTIQSGRSYHVYKRASSAHKVYLLSPAFQEGQALLVAQAFPEY</sequence>
<keyword evidence="11 13" id="KW-0464">Manganese</keyword>
<feature type="region of interest" description="Disordered" evidence="14">
    <location>
        <begin position="249"/>
        <end position="270"/>
    </location>
</feature>
<dbReference type="CDD" id="cd00218">
    <property type="entry name" value="GlcAT-I"/>
    <property type="match status" value="1"/>
</dbReference>
<keyword evidence="9" id="KW-0325">Glycoprotein</keyword>
<keyword evidence="6 13" id="KW-0735">Signal-anchor</keyword>
<dbReference type="Pfam" id="PF03360">
    <property type="entry name" value="Glyco_transf_43"/>
    <property type="match status" value="1"/>
</dbReference>
<dbReference type="EMBL" id="KZ346080">
    <property type="protein sequence ID" value="PIO71032.1"/>
    <property type="molecule type" value="Genomic_DNA"/>
</dbReference>
<evidence type="ECO:0000256" key="12">
    <source>
        <dbReference type="PIRSR" id="PIRSR605027-4"/>
    </source>
</evidence>
<evidence type="ECO:0000256" key="13">
    <source>
        <dbReference type="RuleBase" id="RU363127"/>
    </source>
</evidence>
<reference evidence="15 16" key="1">
    <citation type="submission" date="2015-09" db="EMBL/GenBank/DDBJ databases">
        <title>Draft genome of the parasitic nematode Teladorsagia circumcincta isolate WARC Sus (inbred).</title>
        <authorList>
            <person name="Mitreva M."/>
        </authorList>
    </citation>
    <scope>NUCLEOTIDE SEQUENCE [LARGE SCALE GENOMIC DNA]</scope>
    <source>
        <strain evidence="15 16">S</strain>
    </source>
</reference>
<evidence type="ECO:0000256" key="6">
    <source>
        <dbReference type="ARBA" id="ARBA00022968"/>
    </source>
</evidence>
<evidence type="ECO:0000256" key="2">
    <source>
        <dbReference type="ARBA" id="ARBA00007706"/>
    </source>
</evidence>
<comment type="pathway">
    <text evidence="13">Protein modification; protein glycosylation.</text>
</comment>
<comment type="cofactor">
    <cofactor evidence="11 13">
        <name>Mn(2+)</name>
        <dbReference type="ChEBI" id="CHEBI:29035"/>
    </cofactor>
</comment>
<organism evidence="15 16">
    <name type="scientific">Teladorsagia circumcincta</name>
    <name type="common">Brown stomach worm</name>
    <name type="synonym">Ostertagia circumcincta</name>
    <dbReference type="NCBI Taxonomy" id="45464"/>
    <lineage>
        <taxon>Eukaryota</taxon>
        <taxon>Metazoa</taxon>
        <taxon>Ecdysozoa</taxon>
        <taxon>Nematoda</taxon>
        <taxon>Chromadorea</taxon>
        <taxon>Rhabditida</taxon>
        <taxon>Rhabditina</taxon>
        <taxon>Rhabditomorpha</taxon>
        <taxon>Strongyloidea</taxon>
        <taxon>Trichostrongylidae</taxon>
        <taxon>Teladorsagia</taxon>
    </lineage>
</organism>
<comment type="catalytic activity">
    <reaction evidence="10 13">
        <text>3-O-(beta-D-galactosyl-(1-&gt;3)-beta-D-galactosyl-(1-&gt;4)-beta-D-xylosyl)-L-seryl-[protein] + UDP-alpha-D-glucuronate = 3-O-(beta-D-GlcA-(1-&gt;3)-beta-D-Gal-(1-&gt;3)-beta-D-Gal-(1-&gt;4)-beta-D-Xyl)-L-seryl-[protein] + UDP + H(+)</text>
        <dbReference type="Rhea" id="RHEA:24168"/>
        <dbReference type="Rhea" id="RHEA-COMP:12571"/>
        <dbReference type="Rhea" id="RHEA-COMP:12573"/>
        <dbReference type="ChEBI" id="CHEBI:15378"/>
        <dbReference type="ChEBI" id="CHEBI:58052"/>
        <dbReference type="ChEBI" id="CHEBI:58223"/>
        <dbReference type="ChEBI" id="CHEBI:132090"/>
        <dbReference type="ChEBI" id="CHEBI:132093"/>
        <dbReference type="EC" id="2.4.1.135"/>
    </reaction>
</comment>
<dbReference type="AlphaFoldDB" id="A0A2G9UMS8"/>
<dbReference type="GO" id="GO:0050650">
    <property type="term" value="P:chondroitin sulfate proteoglycan biosynthetic process"/>
    <property type="evidence" value="ECO:0007669"/>
    <property type="project" value="TreeGrafter"/>
</dbReference>
<evidence type="ECO:0000256" key="1">
    <source>
        <dbReference type="ARBA" id="ARBA00004606"/>
    </source>
</evidence>
<evidence type="ECO:0000313" key="16">
    <source>
        <dbReference type="Proteomes" id="UP000230423"/>
    </source>
</evidence>
<comment type="subcellular location">
    <subcellularLocation>
        <location evidence="13">Golgi apparatus membrane</location>
        <topology evidence="13">Single-pass type II membrane protein</topology>
    </subcellularLocation>
    <subcellularLocation>
        <location evidence="1">Membrane</location>
        <topology evidence="1">Single-pass type II membrane protein</topology>
    </subcellularLocation>
</comment>
<dbReference type="PANTHER" id="PTHR10896">
    <property type="entry name" value="GALACTOSYLGALACTOSYLXYLOSYLPROTEIN 3-BETA-GLUCURONOSYLTRANSFERASE BETA-1,3-GLUCURONYLTRANSFERASE"/>
    <property type="match status" value="1"/>
</dbReference>
<dbReference type="Gene3D" id="3.90.550.10">
    <property type="entry name" value="Spore Coat Polysaccharide Biosynthesis Protein SpsA, Chain A"/>
    <property type="match status" value="1"/>
</dbReference>
<dbReference type="InterPro" id="IPR005027">
    <property type="entry name" value="Glyco_trans_43"/>
</dbReference>
<dbReference type="GO" id="GO:0015018">
    <property type="term" value="F:galactosylgalactosylxylosylprotein 3-beta-glucuronosyltransferase activity"/>
    <property type="evidence" value="ECO:0007669"/>
    <property type="project" value="UniProtKB-UniRule"/>
</dbReference>
<dbReference type="GO" id="GO:0005975">
    <property type="term" value="P:carbohydrate metabolic process"/>
    <property type="evidence" value="ECO:0007669"/>
    <property type="project" value="TreeGrafter"/>
</dbReference>
<keyword evidence="5 13" id="KW-0812">Transmembrane</keyword>
<dbReference type="Proteomes" id="UP000230423">
    <property type="component" value="Unassembled WGS sequence"/>
</dbReference>